<reference evidence="2" key="2">
    <citation type="submission" date="2020-06" db="EMBL/GenBank/DDBJ databases">
        <title>Helianthus annuus Genome sequencing and assembly Release 2.</title>
        <authorList>
            <person name="Gouzy J."/>
            <person name="Langlade N."/>
            <person name="Munos S."/>
        </authorList>
    </citation>
    <scope>NUCLEOTIDE SEQUENCE</scope>
    <source>
        <tissue evidence="2">Leaves</tissue>
    </source>
</reference>
<feature type="compositionally biased region" description="Gly residues" evidence="1">
    <location>
        <begin position="82"/>
        <end position="93"/>
    </location>
</feature>
<feature type="region of interest" description="Disordered" evidence="1">
    <location>
        <begin position="57"/>
        <end position="117"/>
    </location>
</feature>
<gene>
    <name evidence="2" type="ORF">HanXRQr2_Chr16g0725561</name>
</gene>
<proteinExistence type="predicted"/>
<dbReference type="Gramene" id="mRNA:HanXRQr2_Chr16g0725561">
    <property type="protein sequence ID" value="mRNA:HanXRQr2_Chr16g0725561"/>
    <property type="gene ID" value="HanXRQr2_Chr16g0725561"/>
</dbReference>
<feature type="compositionally biased region" description="Low complexity" evidence="1">
    <location>
        <begin position="61"/>
        <end position="81"/>
    </location>
</feature>
<dbReference type="Proteomes" id="UP000215914">
    <property type="component" value="Unassembled WGS sequence"/>
</dbReference>
<evidence type="ECO:0000256" key="1">
    <source>
        <dbReference type="SAM" id="MobiDB-lite"/>
    </source>
</evidence>
<protein>
    <submittedName>
        <fullName evidence="2">Uncharacterized protein</fullName>
    </submittedName>
</protein>
<organism evidence="2 3">
    <name type="scientific">Helianthus annuus</name>
    <name type="common">Common sunflower</name>
    <dbReference type="NCBI Taxonomy" id="4232"/>
    <lineage>
        <taxon>Eukaryota</taxon>
        <taxon>Viridiplantae</taxon>
        <taxon>Streptophyta</taxon>
        <taxon>Embryophyta</taxon>
        <taxon>Tracheophyta</taxon>
        <taxon>Spermatophyta</taxon>
        <taxon>Magnoliopsida</taxon>
        <taxon>eudicotyledons</taxon>
        <taxon>Gunneridae</taxon>
        <taxon>Pentapetalae</taxon>
        <taxon>asterids</taxon>
        <taxon>campanulids</taxon>
        <taxon>Asterales</taxon>
        <taxon>Asteraceae</taxon>
        <taxon>Asteroideae</taxon>
        <taxon>Heliantheae alliance</taxon>
        <taxon>Heliantheae</taxon>
        <taxon>Helianthus</taxon>
    </lineage>
</organism>
<dbReference type="AlphaFoldDB" id="A0A9K3GYD6"/>
<feature type="region of interest" description="Disordered" evidence="1">
    <location>
        <begin position="1"/>
        <end position="42"/>
    </location>
</feature>
<comment type="caution">
    <text evidence="2">The sequence shown here is derived from an EMBL/GenBank/DDBJ whole genome shotgun (WGS) entry which is preliminary data.</text>
</comment>
<feature type="compositionally biased region" description="Gly residues" evidence="1">
    <location>
        <begin position="11"/>
        <end position="33"/>
    </location>
</feature>
<evidence type="ECO:0000313" key="3">
    <source>
        <dbReference type="Proteomes" id="UP000215914"/>
    </source>
</evidence>
<evidence type="ECO:0000313" key="2">
    <source>
        <dbReference type="EMBL" id="KAF5758109.1"/>
    </source>
</evidence>
<sequence length="293" mass="31809">MARTMGRGSVPAGGRGVGQDVGQAGGRGIGRGSSQGSHLATTQEVWRCGGRVYMRGGGQVGDRVVGRRSGIGSNSQSSGQAGDRGVGRGGGIGNNQSSGQAGDRGVGQGGVHSSDRGVGDVDVEYDFHLMNSPIESSAGDDESAFHVAPARRGSASQAQVPEPINRDWIWVVEGEFSNQGTATRTISSNLISLWSGPWDSWRDVPNEHRTRLFERFQVCVLRQFLFNLLEYYVCLFNFFFLHRCIISGRRETMHQFIGAGRSALLVNSPLCCVTYGRRLKLWRNNKVKMLETI</sequence>
<keyword evidence="3" id="KW-1185">Reference proteome</keyword>
<reference evidence="2" key="1">
    <citation type="journal article" date="2017" name="Nature">
        <title>The sunflower genome provides insights into oil metabolism, flowering and Asterid evolution.</title>
        <authorList>
            <person name="Badouin H."/>
            <person name="Gouzy J."/>
            <person name="Grassa C.J."/>
            <person name="Murat F."/>
            <person name="Staton S.E."/>
            <person name="Cottret L."/>
            <person name="Lelandais-Briere C."/>
            <person name="Owens G.L."/>
            <person name="Carrere S."/>
            <person name="Mayjonade B."/>
            <person name="Legrand L."/>
            <person name="Gill N."/>
            <person name="Kane N.C."/>
            <person name="Bowers J.E."/>
            <person name="Hubner S."/>
            <person name="Bellec A."/>
            <person name="Berard A."/>
            <person name="Berges H."/>
            <person name="Blanchet N."/>
            <person name="Boniface M.C."/>
            <person name="Brunel D."/>
            <person name="Catrice O."/>
            <person name="Chaidir N."/>
            <person name="Claudel C."/>
            <person name="Donnadieu C."/>
            <person name="Faraut T."/>
            <person name="Fievet G."/>
            <person name="Helmstetter N."/>
            <person name="King M."/>
            <person name="Knapp S.J."/>
            <person name="Lai Z."/>
            <person name="Le Paslier M.C."/>
            <person name="Lippi Y."/>
            <person name="Lorenzon L."/>
            <person name="Mandel J.R."/>
            <person name="Marage G."/>
            <person name="Marchand G."/>
            <person name="Marquand E."/>
            <person name="Bret-Mestries E."/>
            <person name="Morien E."/>
            <person name="Nambeesan S."/>
            <person name="Nguyen T."/>
            <person name="Pegot-Espagnet P."/>
            <person name="Pouilly N."/>
            <person name="Raftis F."/>
            <person name="Sallet E."/>
            <person name="Schiex T."/>
            <person name="Thomas J."/>
            <person name="Vandecasteele C."/>
            <person name="Vares D."/>
            <person name="Vear F."/>
            <person name="Vautrin S."/>
            <person name="Crespi M."/>
            <person name="Mangin B."/>
            <person name="Burke J.M."/>
            <person name="Salse J."/>
            <person name="Munos S."/>
            <person name="Vincourt P."/>
            <person name="Rieseberg L.H."/>
            <person name="Langlade N.B."/>
        </authorList>
    </citation>
    <scope>NUCLEOTIDE SEQUENCE</scope>
    <source>
        <tissue evidence="2">Leaves</tissue>
    </source>
</reference>
<name>A0A9K3GYD6_HELAN</name>
<dbReference type="EMBL" id="MNCJ02000331">
    <property type="protein sequence ID" value="KAF5758109.1"/>
    <property type="molecule type" value="Genomic_DNA"/>
</dbReference>
<accession>A0A9K3GYD6</accession>